<dbReference type="PhylomeDB" id="A0A0G4EJG9"/>
<dbReference type="EMBL" id="CDMY01000248">
    <property type="protein sequence ID" value="CEL96895.1"/>
    <property type="molecule type" value="Genomic_DNA"/>
</dbReference>
<evidence type="ECO:0000256" key="1">
    <source>
        <dbReference type="SAM" id="MobiDB-lite"/>
    </source>
</evidence>
<evidence type="ECO:0000313" key="3">
    <source>
        <dbReference type="Proteomes" id="UP000041254"/>
    </source>
</evidence>
<organism evidence="2 3">
    <name type="scientific">Vitrella brassicaformis (strain CCMP3155)</name>
    <dbReference type="NCBI Taxonomy" id="1169540"/>
    <lineage>
        <taxon>Eukaryota</taxon>
        <taxon>Sar</taxon>
        <taxon>Alveolata</taxon>
        <taxon>Colpodellida</taxon>
        <taxon>Vitrellaceae</taxon>
        <taxon>Vitrella</taxon>
    </lineage>
</organism>
<dbReference type="VEuPathDB" id="CryptoDB:Vbra_12098"/>
<feature type="region of interest" description="Disordered" evidence="1">
    <location>
        <begin position="1772"/>
        <end position="1803"/>
    </location>
</feature>
<accession>A0A0G4EJG9</accession>
<reference evidence="2 3" key="1">
    <citation type="submission" date="2014-11" db="EMBL/GenBank/DDBJ databases">
        <authorList>
            <person name="Zhu J."/>
            <person name="Qi W."/>
            <person name="Song R."/>
        </authorList>
    </citation>
    <scope>NUCLEOTIDE SEQUENCE [LARGE SCALE GENOMIC DNA]</scope>
</reference>
<dbReference type="Proteomes" id="UP000041254">
    <property type="component" value="Unassembled WGS sequence"/>
</dbReference>
<gene>
    <name evidence="2" type="ORF">Vbra_12098</name>
</gene>
<evidence type="ECO:0000313" key="2">
    <source>
        <dbReference type="EMBL" id="CEL96895.1"/>
    </source>
</evidence>
<sequence>MTLRNSLELRSGSSDVYVDYDEDEGFMFLRGGYRGRSSFERQLGMTDDSIGSVTVANVYQSTDLGVTSNATTLFPGVRFTISMENRDPIHNFTTEDGIVIEPANVGCSPSRKTFGTWNGEQLLVKAATSPPFPPSSPEDLWFGEPESVGERPIGTSRCGNINGRTCEIGFHEGSHNGMTLSHIAIRYPGFYSLCICLNDLGACKRRSSVVSTNAARYAVDIGMLLQVAGFQTTPNMMHTCPVGYGCNFKIDTVSFYFSVSQGKNVAEKGGQIVNSVVDVSNVGITDATAGTYTYTVQHASDTLPLTSAAMDVDPAFYALCYCPGGTYTANHCARLTGDTIFPTRYPFKAGTLKTRGPAMNALHSSFCGVSTQPCNLAIDSFEYNSTNRVPPGYRGGLGLAAGDWMVIIGDGTTANYPAVECGTTATLLTYTRPNVTETIEAVNPQVAVKYINTYTWPFYFPPGNRLIQGIYKLCWCPSQDIDTQGCTSTSSPTEYKWTTGELTVVGAEANGTMVCYAGRACTLYISKDTCFDCAEGDKIIFVERRPERFDTTGTKLLYYYDECGESNITKLVQHTSAEAVAGTNVSDHHPFVFSSSAPVPPNVTPKYQEDGTQTSLYALCWKPGGASPNKERMDSLTTLTPEYATTVTDNTTRQIKIYGPFDTTWATCGANQTSCTISLPDGGGATKMTAGDQLVGILDNAALDDSTTNDVICGTGSLGDATFQAAFATSTTVTITGPLDTQGVSPGIYKLCYCPKTVYTKQSSPHTASCDSMEDFASPAGYLMVKGPDTNRTVGGDGLYDVTSGEPFTLTIIGFGMGGANHRIRISEDSDCQSSSSAVFTYPDGNAAGDLQGIPLLANTYVTSVTGHGSSTPILKTAKSYEQLVLEGFTLNHFITFTASQQADGHPMGINEATRSNRQVFHTADRIYQVISGPASDGTFRINFRHPFPAIPSGTLWTQDGHAFQMSGVEKYPEVYTSSANNTLYLCWTSDINAGTPDWFRFGRLNVLNPRGFTNAPRIVPAITETRKAGPVYISFTTSTSGKVPTVDGSGLELDVQDAYQTHQFGKAYRVKYSFKDLTRFAPVPIAQATFTSPDSSLTFTDNSAAALETTAEAAQQSDCGLYFYEMYSADGFPMPHKCWHVAKAGIFVELYMQFSKYAGLQDGTKYEVLVKGAFMQADPQNSDAEVDVTILSDFSDTRIAVVDPTYRGGRIGEEADSVNYLGDTQSATFGTLLQFKAVNRDTNGTSTESTNRFGLVHDATVNFELSRPLRNTTINVVLIAPPAGFRLVGLRATAYEPTNAFPGINDPEGFIGLEGEPVGTSGFRKWPLVAGIGSNTPVLMSMTFEIPGDQTFDENGQWSFIFAEEVSKDQAHPTVQGLTTSFKEFIVYVYAIRSVNQFVEGSDGREGTGYPQGYITSITWTPLDSTAVGAQDARWQLSLTPQIDAGGPSIDVRVEIVHPPEWTFPQDCAVPDDNGNVTLWTFTCDGTDPTKAVTHGDLPLPADVPHNMLILINHPQTIDATNGVDTGVEDVDTPGQQWSLHVSNRYKDVSRTVPRMIAEQVMPPPIQEMKARISYVPSLAARVVAHFFFTPTVTVEKGTIQVLLYEGFTLPDDPQIRTGGIGTNITLDAEKVELFPVGWSSIGEFFIDIDMVTPASSTEDVPTFAVVVKAESGMVVSANYAIKGFRVSDSSMFDSIQSLTIGSMAPEITHAVRLTLRLKKRPKTNGDVVTFHVSGPFKLARPCQAEIQPESLLNDRRTNIVCEGGGGGVAVPDSPTLDASTAAPQEVDSLEEPAEQLNTTDSLEEPAEQLNTTVDTPAVPMIGQDIDEGEGEAEAVQGESLDDIKISYHLANGTGSDESFLLRLAVYVTNEPTADNQAISGPLVVKASWSAGDPSQSFSVEQEVVQRPSIPLGSTLFEAEEVIDLSDPPPGFLAIAKSDGGRSCRTKTRRHIVAVLFWFDWWREPCTWWWVLAPCMVALASLRRL</sequence>
<protein>
    <submittedName>
        <fullName evidence="2">Uncharacterized protein</fullName>
    </submittedName>
</protein>
<dbReference type="InParanoid" id="A0A0G4EJG9"/>
<proteinExistence type="predicted"/>
<keyword evidence="3" id="KW-1185">Reference proteome</keyword>
<name>A0A0G4EJG9_VITBC</name>